<name>A0A2M6UNQ0_9BRAD</name>
<dbReference type="EMBL" id="LFJC01000003">
    <property type="protein sequence ID" value="PIT06145.1"/>
    <property type="molecule type" value="Genomic_DNA"/>
</dbReference>
<feature type="chain" id="PRO_5014734021" description="Lectin-like protein BA14k" evidence="7">
    <location>
        <begin position="22"/>
        <end position="140"/>
    </location>
</feature>
<keyword evidence="4" id="KW-1003">Cell membrane</keyword>
<dbReference type="AlphaFoldDB" id="A0A2M6UNQ0"/>
<gene>
    <name evidence="8" type="ORF">TSA1_17875</name>
</gene>
<evidence type="ECO:0000256" key="7">
    <source>
        <dbReference type="SAM" id="SignalP"/>
    </source>
</evidence>
<dbReference type="GO" id="GO:0030246">
    <property type="term" value="F:carbohydrate binding"/>
    <property type="evidence" value="ECO:0007669"/>
    <property type="project" value="UniProtKB-KW"/>
</dbReference>
<keyword evidence="4" id="KW-0472">Membrane</keyword>
<keyword evidence="5" id="KW-0430">Lectin</keyword>
<dbReference type="InterPro" id="IPR012413">
    <property type="entry name" value="BA14K"/>
</dbReference>
<evidence type="ECO:0000313" key="9">
    <source>
        <dbReference type="Proteomes" id="UP000228930"/>
    </source>
</evidence>
<comment type="subcellular location">
    <subcellularLocation>
        <location evidence="1">Membrane</location>
        <topology evidence="1">Single-pass membrane protein</topology>
    </subcellularLocation>
</comment>
<keyword evidence="9" id="KW-1185">Reference proteome</keyword>
<dbReference type="Pfam" id="PF07886">
    <property type="entry name" value="BA14K"/>
    <property type="match status" value="1"/>
</dbReference>
<accession>A0A2M6UNQ0</accession>
<organism evidence="8 9">
    <name type="scientific">Bradyrhizobium nitroreducens</name>
    <dbReference type="NCBI Taxonomy" id="709803"/>
    <lineage>
        <taxon>Bacteria</taxon>
        <taxon>Pseudomonadati</taxon>
        <taxon>Pseudomonadota</taxon>
        <taxon>Alphaproteobacteria</taxon>
        <taxon>Hyphomicrobiales</taxon>
        <taxon>Nitrobacteraceae</taxon>
        <taxon>Bradyrhizobium</taxon>
    </lineage>
</organism>
<comment type="similarity">
    <text evidence="2">Belongs to the BA14k family.</text>
</comment>
<evidence type="ECO:0000256" key="3">
    <source>
        <dbReference type="ARBA" id="ARBA00020552"/>
    </source>
</evidence>
<comment type="caution">
    <text evidence="8">The sequence shown here is derived from an EMBL/GenBank/DDBJ whole genome shotgun (WGS) entry which is preliminary data.</text>
</comment>
<protein>
    <recommendedName>
        <fullName evidence="3">Lectin-like protein BA14k</fullName>
    </recommendedName>
</protein>
<evidence type="ECO:0000256" key="2">
    <source>
        <dbReference type="ARBA" id="ARBA00010270"/>
    </source>
</evidence>
<dbReference type="GO" id="GO:0016020">
    <property type="term" value="C:membrane"/>
    <property type="evidence" value="ECO:0007669"/>
    <property type="project" value="UniProtKB-SubCell"/>
</dbReference>
<evidence type="ECO:0000313" key="8">
    <source>
        <dbReference type="EMBL" id="PIT06145.1"/>
    </source>
</evidence>
<comment type="function">
    <text evidence="6">Has immunoglobulin-binding and hemagglutination properties, and can bind to mannose. Essential for virulence. May be involved in LPS biosynthesis or polysaccharide transport.</text>
</comment>
<evidence type="ECO:0000256" key="6">
    <source>
        <dbReference type="ARBA" id="ARBA00025321"/>
    </source>
</evidence>
<sequence length="140" mass="14656">MNKSSRTMLVALVVATTPWLAAPVTAAPLTSPLMLRSAVAPSVETVQYRRGWHGGYRGGAGIGIGAGIAGALIGGAIIGATRPYGYYGYGPGYPGYYGPVYVAPPPYIGDAVGYCAQRFRSYDPYSGTYLGYDGLRHPCP</sequence>
<proteinExistence type="inferred from homology"/>
<evidence type="ECO:0000256" key="5">
    <source>
        <dbReference type="ARBA" id="ARBA00022734"/>
    </source>
</evidence>
<evidence type="ECO:0000256" key="1">
    <source>
        <dbReference type="ARBA" id="ARBA00004167"/>
    </source>
</evidence>
<reference evidence="8 9" key="1">
    <citation type="submission" date="2015-06" db="EMBL/GenBank/DDBJ databases">
        <title>Comparative genome analysis of nirS-carrying Bradyrhizobium sp. strains.</title>
        <authorList>
            <person name="Ishii S."/>
            <person name="Jang J."/>
            <person name="Nishizawa T."/>
            <person name="Senoo K."/>
        </authorList>
    </citation>
    <scope>NUCLEOTIDE SEQUENCE [LARGE SCALE GENOMIC DNA]</scope>
    <source>
        <strain evidence="8 9">TSA1</strain>
    </source>
</reference>
<evidence type="ECO:0000256" key="4">
    <source>
        <dbReference type="ARBA" id="ARBA00022475"/>
    </source>
</evidence>
<dbReference type="Proteomes" id="UP000228930">
    <property type="component" value="Unassembled WGS sequence"/>
</dbReference>
<feature type="signal peptide" evidence="7">
    <location>
        <begin position="1"/>
        <end position="21"/>
    </location>
</feature>
<keyword evidence="7" id="KW-0732">Signal</keyword>